<dbReference type="AlphaFoldDB" id="A0A225NS32"/>
<comment type="caution">
    <text evidence="1">The sequence shown here is derived from an EMBL/GenBank/DDBJ whole genome shotgun (WGS) entry which is preliminary data.</text>
</comment>
<evidence type="ECO:0000313" key="2">
    <source>
        <dbReference type="Proteomes" id="UP000215377"/>
    </source>
</evidence>
<name>A0A225NS32_9RHOB</name>
<dbReference type="OrthoDB" id="7816979at2"/>
<protein>
    <submittedName>
        <fullName evidence="1">Uncharacterized protein</fullName>
    </submittedName>
</protein>
<keyword evidence="2" id="KW-1185">Reference proteome</keyword>
<gene>
    <name evidence="1" type="ORF">ATO3_02820</name>
</gene>
<proteinExistence type="predicted"/>
<dbReference type="Proteomes" id="UP000215377">
    <property type="component" value="Unassembled WGS sequence"/>
</dbReference>
<organism evidence="1 2">
    <name type="scientific">Marinibacterium profundimaris</name>
    <dbReference type="NCBI Taxonomy" id="1679460"/>
    <lineage>
        <taxon>Bacteria</taxon>
        <taxon>Pseudomonadati</taxon>
        <taxon>Pseudomonadota</taxon>
        <taxon>Alphaproteobacteria</taxon>
        <taxon>Rhodobacterales</taxon>
        <taxon>Paracoccaceae</taxon>
        <taxon>Marinibacterium</taxon>
    </lineage>
</organism>
<dbReference type="EMBL" id="AQQR01000001">
    <property type="protein sequence ID" value="OWU77629.1"/>
    <property type="molecule type" value="Genomic_DNA"/>
</dbReference>
<dbReference type="RefSeq" id="WP_088648265.1">
    <property type="nucleotide sequence ID" value="NZ_AQQR01000001.1"/>
</dbReference>
<accession>A0A225NS32</accession>
<sequence>MQIILHTGAHFTEDDRLIKCLLRNKEDFSRRGVAVPGPTRYKKLLKDTLNAMRDTRPGPEARDVLMDAILDEEKARRMILSNAHFFGAPRAALRDGLLYPNAAEKVSQMRALFPDDDLEIFMAMRNPATLLPAIYKESPRDELDDFLEGADPRRIKWSESITAMRVLNPAIPITVWCNEDTPLIWGSIIRAMAGLPEGARITGSFDLLGAIISTEGMKRFRAYLKEHPVMSEAHKRRVMGIFLEKYALEEELIEELEMPGWTDELVEEMTEVYDADFAAVQGIPGVTVIAP</sequence>
<reference evidence="1 2" key="1">
    <citation type="submission" date="2013-04" db="EMBL/GenBank/DDBJ databases">
        <title>Oceanicola sp. 22II1-22F33 Genome Sequencing.</title>
        <authorList>
            <person name="Lai Q."/>
            <person name="Li G."/>
            <person name="Shao Z."/>
        </authorList>
    </citation>
    <scope>NUCLEOTIDE SEQUENCE [LARGE SCALE GENOMIC DNA]</scope>
    <source>
        <strain evidence="1 2">22II1-22F33</strain>
    </source>
</reference>
<evidence type="ECO:0000313" key="1">
    <source>
        <dbReference type="EMBL" id="OWU77629.1"/>
    </source>
</evidence>